<dbReference type="InterPro" id="IPR038731">
    <property type="entry name" value="RgtA/B/C-like"/>
</dbReference>
<evidence type="ECO:0000313" key="11">
    <source>
        <dbReference type="Proteomes" id="UP001218579"/>
    </source>
</evidence>
<dbReference type="Pfam" id="PF13231">
    <property type="entry name" value="PMT_2"/>
    <property type="match status" value="1"/>
</dbReference>
<keyword evidence="2" id="KW-1003">Cell membrane</keyword>
<feature type="transmembrane region" description="Helical" evidence="8">
    <location>
        <begin position="360"/>
        <end position="380"/>
    </location>
</feature>
<keyword evidence="11" id="KW-1185">Reference proteome</keyword>
<evidence type="ECO:0000256" key="4">
    <source>
        <dbReference type="ARBA" id="ARBA00022679"/>
    </source>
</evidence>
<sequence>MTSNSTTSRLSLTHISLLAIAALTVVRVALLFTTYLDLYPDEAQYWLWSRELDFGYYSKPPMIAWVIHLATAIGGNSEGFVRLFAPLLHAGSATALLFAGKRLYNEKVGALAALIYSLMPGVVLSSGVISTDACLLFFLSLSLLVYVEFLHGRGKRPLITAFLLGLAFGGAFLSKYACLYFLLGAIIHAAFDPRARSRWSWQALFIWVLTFAAVIAPNIIWNATHGFQTVAHTADNANWQGSLFHPLSMLRFISHQFGVFGPLPFGMLVIGLIAFALNRAPVSPDTELGGGSRNRDLMLICFALPPLLFVTIQALLSRAHANWAASAYVPGSLLAATWLYGVITSLPYRRKGIVKTAITVALWGGLAIQVLIMSAFMYGITSPAATQAMGMASGMKRARGWEAATQVVLTEAEAALARGERLSAIAVDDRFLYNSMAYYGRDWFKAHPDIPLKNWVRELNPHSHSETHMPLTSETGQNVLLANLTDRFVIDMRQDFGRTTEPRLVQVPIDHKRLRDIRLFYGYDFARAPRDPATGHPIVDGKVHE</sequence>
<gene>
    <name evidence="10" type="ORF">PQU98_13220</name>
</gene>
<feature type="transmembrane region" description="Helical" evidence="8">
    <location>
        <begin position="297"/>
        <end position="316"/>
    </location>
</feature>
<keyword evidence="6 8" id="KW-1133">Transmembrane helix</keyword>
<evidence type="ECO:0000256" key="2">
    <source>
        <dbReference type="ARBA" id="ARBA00022475"/>
    </source>
</evidence>
<evidence type="ECO:0000256" key="8">
    <source>
        <dbReference type="SAM" id="Phobius"/>
    </source>
</evidence>
<dbReference type="RefSeq" id="WP_272745404.1">
    <property type="nucleotide sequence ID" value="NZ_JAQQKV010000002.1"/>
</dbReference>
<comment type="subcellular location">
    <subcellularLocation>
        <location evidence="1">Cell membrane</location>
        <topology evidence="1">Multi-pass membrane protein</topology>
    </subcellularLocation>
</comment>
<feature type="transmembrane region" description="Helical" evidence="8">
    <location>
        <begin position="203"/>
        <end position="221"/>
    </location>
</feature>
<dbReference type="PANTHER" id="PTHR33908">
    <property type="entry name" value="MANNOSYLTRANSFERASE YKCB-RELATED"/>
    <property type="match status" value="1"/>
</dbReference>
<feature type="domain" description="Glycosyltransferase RgtA/B/C/D-like" evidence="9">
    <location>
        <begin position="58"/>
        <end position="221"/>
    </location>
</feature>
<dbReference type="InterPro" id="IPR050297">
    <property type="entry name" value="LipidA_mod_glycosyltrf_83"/>
</dbReference>
<evidence type="ECO:0000256" key="3">
    <source>
        <dbReference type="ARBA" id="ARBA00022676"/>
    </source>
</evidence>
<evidence type="ECO:0000259" key="9">
    <source>
        <dbReference type="Pfam" id="PF13231"/>
    </source>
</evidence>
<comment type="caution">
    <text evidence="10">The sequence shown here is derived from an EMBL/GenBank/DDBJ whole genome shotgun (WGS) entry which is preliminary data.</text>
</comment>
<evidence type="ECO:0000313" key="10">
    <source>
        <dbReference type="EMBL" id="MDC7677099.1"/>
    </source>
</evidence>
<dbReference type="EMBL" id="JAQQKV010000002">
    <property type="protein sequence ID" value="MDC7677099.1"/>
    <property type="molecule type" value="Genomic_DNA"/>
</dbReference>
<dbReference type="Proteomes" id="UP001218579">
    <property type="component" value="Unassembled WGS sequence"/>
</dbReference>
<accession>A0ABT5HLH9</accession>
<feature type="transmembrane region" description="Helical" evidence="8">
    <location>
        <begin position="328"/>
        <end position="348"/>
    </location>
</feature>
<feature type="transmembrane region" description="Helical" evidence="8">
    <location>
        <begin position="158"/>
        <end position="191"/>
    </location>
</feature>
<name>A0ABT5HLH9_9CAUL</name>
<keyword evidence="5 8" id="KW-0812">Transmembrane</keyword>
<reference evidence="10 11" key="1">
    <citation type="submission" date="2023-01" db="EMBL/GenBank/DDBJ databases">
        <title>Novel species of the genus Asticcacaulis isolated from rivers.</title>
        <authorList>
            <person name="Lu H."/>
        </authorList>
    </citation>
    <scope>NUCLEOTIDE SEQUENCE [LARGE SCALE GENOMIC DNA]</scope>
    <source>
        <strain evidence="10 11">LKC15W</strain>
    </source>
</reference>
<evidence type="ECO:0000256" key="7">
    <source>
        <dbReference type="ARBA" id="ARBA00023136"/>
    </source>
</evidence>
<keyword evidence="4 10" id="KW-0808">Transferase</keyword>
<organism evidence="10 11">
    <name type="scientific">Asticcacaulis machinosus</name>
    <dbReference type="NCBI Taxonomy" id="2984211"/>
    <lineage>
        <taxon>Bacteria</taxon>
        <taxon>Pseudomonadati</taxon>
        <taxon>Pseudomonadota</taxon>
        <taxon>Alphaproteobacteria</taxon>
        <taxon>Caulobacterales</taxon>
        <taxon>Caulobacteraceae</taxon>
        <taxon>Asticcacaulis</taxon>
    </lineage>
</organism>
<protein>
    <submittedName>
        <fullName evidence="10">Glycosyltransferase family 39 protein</fullName>
        <ecNumber evidence="10">2.4.-.-</ecNumber>
    </submittedName>
</protein>
<keyword evidence="7 8" id="KW-0472">Membrane</keyword>
<keyword evidence="3 10" id="KW-0328">Glycosyltransferase</keyword>
<evidence type="ECO:0000256" key="5">
    <source>
        <dbReference type="ARBA" id="ARBA00022692"/>
    </source>
</evidence>
<dbReference type="GO" id="GO:0016757">
    <property type="term" value="F:glycosyltransferase activity"/>
    <property type="evidence" value="ECO:0007669"/>
    <property type="project" value="UniProtKB-KW"/>
</dbReference>
<feature type="transmembrane region" description="Helical" evidence="8">
    <location>
        <begin position="257"/>
        <end position="277"/>
    </location>
</feature>
<dbReference type="EC" id="2.4.-.-" evidence="10"/>
<proteinExistence type="predicted"/>
<evidence type="ECO:0000256" key="6">
    <source>
        <dbReference type="ARBA" id="ARBA00022989"/>
    </source>
</evidence>
<dbReference type="PANTHER" id="PTHR33908:SF11">
    <property type="entry name" value="MEMBRANE PROTEIN"/>
    <property type="match status" value="1"/>
</dbReference>
<evidence type="ECO:0000256" key="1">
    <source>
        <dbReference type="ARBA" id="ARBA00004651"/>
    </source>
</evidence>
<feature type="transmembrane region" description="Helical" evidence="8">
    <location>
        <begin position="12"/>
        <end position="36"/>
    </location>
</feature>
<feature type="transmembrane region" description="Helical" evidence="8">
    <location>
        <begin position="111"/>
        <end position="138"/>
    </location>
</feature>